<dbReference type="Proteomes" id="UP001500929">
    <property type="component" value="Unassembled WGS sequence"/>
</dbReference>
<sequence length="114" mass="12229">MAIIVIDIDDFTLVNDRHGHGAGDELLCEVTALWASAIRGTDAIARVGGDEFVVVMERAMGDQARAVLDRVRGLTAQSFSAGIAAWDGLTPFEAMVARADEALYADKRLRRGAP</sequence>
<keyword evidence="3" id="KW-1185">Reference proteome</keyword>
<dbReference type="EMBL" id="BAAAQY010000006">
    <property type="protein sequence ID" value="GAA2237047.1"/>
    <property type="molecule type" value="Genomic_DNA"/>
</dbReference>
<gene>
    <name evidence="2" type="ORF">GCM10009851_22570</name>
</gene>
<dbReference type="RefSeq" id="WP_259479729.1">
    <property type="nucleotide sequence ID" value="NZ_BAAAQY010000006.1"/>
</dbReference>
<feature type="domain" description="GGDEF" evidence="1">
    <location>
        <begin position="1"/>
        <end position="114"/>
    </location>
</feature>
<dbReference type="InterPro" id="IPR000160">
    <property type="entry name" value="GGDEF_dom"/>
</dbReference>
<dbReference type="PANTHER" id="PTHR45138">
    <property type="entry name" value="REGULATORY COMPONENTS OF SENSORY TRANSDUCTION SYSTEM"/>
    <property type="match status" value="1"/>
</dbReference>
<reference evidence="2 3" key="1">
    <citation type="journal article" date="2019" name="Int. J. Syst. Evol. Microbiol.">
        <title>The Global Catalogue of Microorganisms (GCM) 10K type strain sequencing project: providing services to taxonomists for standard genome sequencing and annotation.</title>
        <authorList>
            <consortium name="The Broad Institute Genomics Platform"/>
            <consortium name="The Broad Institute Genome Sequencing Center for Infectious Disease"/>
            <person name="Wu L."/>
            <person name="Ma J."/>
        </authorList>
    </citation>
    <scope>NUCLEOTIDE SEQUENCE [LARGE SCALE GENOMIC DNA]</scope>
    <source>
        <strain evidence="2 3">JCM 16117</strain>
    </source>
</reference>
<evidence type="ECO:0000259" key="1">
    <source>
        <dbReference type="PROSITE" id="PS50887"/>
    </source>
</evidence>
<name>A0ABN3DPW6_9MICO</name>
<dbReference type="Gene3D" id="3.30.70.270">
    <property type="match status" value="1"/>
</dbReference>
<evidence type="ECO:0000313" key="3">
    <source>
        <dbReference type="Proteomes" id="UP001500929"/>
    </source>
</evidence>
<dbReference type="NCBIfam" id="TIGR00254">
    <property type="entry name" value="GGDEF"/>
    <property type="match status" value="1"/>
</dbReference>
<organism evidence="2 3">
    <name type="scientific">Herbiconiux moechotypicola</name>
    <dbReference type="NCBI Taxonomy" id="637393"/>
    <lineage>
        <taxon>Bacteria</taxon>
        <taxon>Bacillati</taxon>
        <taxon>Actinomycetota</taxon>
        <taxon>Actinomycetes</taxon>
        <taxon>Micrococcales</taxon>
        <taxon>Microbacteriaceae</taxon>
        <taxon>Herbiconiux</taxon>
    </lineage>
</organism>
<accession>A0ABN3DPW6</accession>
<dbReference type="InterPro" id="IPR043128">
    <property type="entry name" value="Rev_trsase/Diguanyl_cyclase"/>
</dbReference>
<dbReference type="CDD" id="cd01949">
    <property type="entry name" value="GGDEF"/>
    <property type="match status" value="1"/>
</dbReference>
<dbReference type="InterPro" id="IPR029787">
    <property type="entry name" value="Nucleotide_cyclase"/>
</dbReference>
<evidence type="ECO:0000313" key="2">
    <source>
        <dbReference type="EMBL" id="GAA2237047.1"/>
    </source>
</evidence>
<protein>
    <recommendedName>
        <fullName evidence="1">GGDEF domain-containing protein</fullName>
    </recommendedName>
</protein>
<proteinExistence type="predicted"/>
<dbReference type="SMART" id="SM00267">
    <property type="entry name" value="GGDEF"/>
    <property type="match status" value="1"/>
</dbReference>
<dbReference type="SUPFAM" id="SSF55073">
    <property type="entry name" value="Nucleotide cyclase"/>
    <property type="match status" value="1"/>
</dbReference>
<dbReference type="PROSITE" id="PS50887">
    <property type="entry name" value="GGDEF"/>
    <property type="match status" value="1"/>
</dbReference>
<dbReference type="Pfam" id="PF00990">
    <property type="entry name" value="GGDEF"/>
    <property type="match status" value="1"/>
</dbReference>
<dbReference type="InterPro" id="IPR050469">
    <property type="entry name" value="Diguanylate_Cyclase"/>
</dbReference>
<comment type="caution">
    <text evidence="2">The sequence shown here is derived from an EMBL/GenBank/DDBJ whole genome shotgun (WGS) entry which is preliminary data.</text>
</comment>
<dbReference type="PANTHER" id="PTHR45138:SF9">
    <property type="entry name" value="DIGUANYLATE CYCLASE DGCM-RELATED"/>
    <property type="match status" value="1"/>
</dbReference>